<evidence type="ECO:0000256" key="1">
    <source>
        <dbReference type="SAM" id="Phobius"/>
    </source>
</evidence>
<feature type="transmembrane region" description="Helical" evidence="1">
    <location>
        <begin position="35"/>
        <end position="54"/>
    </location>
</feature>
<organism evidence="2 3">
    <name type="scientific">Ferrimonas sediminum</name>
    <dbReference type="NCBI Taxonomy" id="718193"/>
    <lineage>
        <taxon>Bacteria</taxon>
        <taxon>Pseudomonadati</taxon>
        <taxon>Pseudomonadota</taxon>
        <taxon>Gammaproteobacteria</taxon>
        <taxon>Alteromonadales</taxon>
        <taxon>Ferrimonadaceae</taxon>
        <taxon>Ferrimonas</taxon>
    </lineage>
</organism>
<keyword evidence="1" id="KW-1133">Transmembrane helix</keyword>
<protein>
    <recommendedName>
        <fullName evidence="4">DUF2784 domain-containing protein</fullName>
    </recommendedName>
</protein>
<evidence type="ECO:0000313" key="3">
    <source>
        <dbReference type="Proteomes" id="UP000199527"/>
    </source>
</evidence>
<name>A0A1G8Y9R5_9GAMM</name>
<keyword evidence="1" id="KW-0812">Transmembrane</keyword>
<feature type="transmembrane region" description="Helical" evidence="1">
    <location>
        <begin position="12"/>
        <end position="30"/>
    </location>
</feature>
<sequence length="126" mass="14247">MLYRLAADTILVLHLLFILFALFGGLLLLWRRRLWLLHLPAAIWAIAIGYMGWICPLTPLENDLRAASGAKGFDGGFIEHYLLPLIYPPALSLDLQLLFGSIALGINLLIYALVLYRLFFKPSSRH</sequence>
<evidence type="ECO:0000313" key="2">
    <source>
        <dbReference type="EMBL" id="SDJ99481.1"/>
    </source>
</evidence>
<reference evidence="3" key="1">
    <citation type="submission" date="2016-10" db="EMBL/GenBank/DDBJ databases">
        <authorList>
            <person name="Varghese N."/>
            <person name="Submissions S."/>
        </authorList>
    </citation>
    <scope>NUCLEOTIDE SEQUENCE [LARGE SCALE GENOMIC DNA]</scope>
    <source>
        <strain evidence="3">DSM 23317</strain>
    </source>
</reference>
<accession>A0A1G8Y9R5</accession>
<dbReference type="InterPro" id="IPR021218">
    <property type="entry name" value="DUF2784"/>
</dbReference>
<dbReference type="RefSeq" id="WP_090367260.1">
    <property type="nucleotide sequence ID" value="NZ_FNEM01000017.1"/>
</dbReference>
<dbReference type="Pfam" id="PF10861">
    <property type="entry name" value="DUF2784"/>
    <property type="match status" value="1"/>
</dbReference>
<dbReference type="EMBL" id="FNEM01000017">
    <property type="protein sequence ID" value="SDJ99481.1"/>
    <property type="molecule type" value="Genomic_DNA"/>
</dbReference>
<keyword evidence="1" id="KW-0472">Membrane</keyword>
<gene>
    <name evidence="2" type="ORF">SAMN04488540_11710</name>
</gene>
<proteinExistence type="predicted"/>
<dbReference type="Proteomes" id="UP000199527">
    <property type="component" value="Unassembled WGS sequence"/>
</dbReference>
<dbReference type="AlphaFoldDB" id="A0A1G8Y9R5"/>
<feature type="transmembrane region" description="Helical" evidence="1">
    <location>
        <begin position="97"/>
        <end position="120"/>
    </location>
</feature>
<keyword evidence="3" id="KW-1185">Reference proteome</keyword>
<evidence type="ECO:0008006" key="4">
    <source>
        <dbReference type="Google" id="ProtNLM"/>
    </source>
</evidence>
<dbReference type="OrthoDB" id="370375at2"/>